<reference evidence="1" key="1">
    <citation type="journal article" date="2014" name="Front. Microbiol.">
        <title>High frequency of phylogenetically diverse reductive dehalogenase-homologous genes in deep subseafloor sedimentary metagenomes.</title>
        <authorList>
            <person name="Kawai M."/>
            <person name="Futagami T."/>
            <person name="Toyoda A."/>
            <person name="Takaki Y."/>
            <person name="Nishi S."/>
            <person name="Hori S."/>
            <person name="Arai W."/>
            <person name="Tsubouchi T."/>
            <person name="Morono Y."/>
            <person name="Uchiyama I."/>
            <person name="Ito T."/>
            <person name="Fujiyama A."/>
            <person name="Inagaki F."/>
            <person name="Takami H."/>
        </authorList>
    </citation>
    <scope>NUCLEOTIDE SEQUENCE</scope>
    <source>
        <strain evidence="1">Expedition CK06-06</strain>
    </source>
</reference>
<protein>
    <submittedName>
        <fullName evidence="1">Uncharacterized protein</fullName>
    </submittedName>
</protein>
<accession>X1HBB9</accession>
<name>X1HBB9_9ZZZZ</name>
<gene>
    <name evidence="1" type="ORF">S03H2_54437</name>
</gene>
<organism evidence="1">
    <name type="scientific">marine sediment metagenome</name>
    <dbReference type="NCBI Taxonomy" id="412755"/>
    <lineage>
        <taxon>unclassified sequences</taxon>
        <taxon>metagenomes</taxon>
        <taxon>ecological metagenomes</taxon>
    </lineage>
</organism>
<dbReference type="EMBL" id="BARU01034707">
    <property type="protein sequence ID" value="GAH66687.1"/>
    <property type="molecule type" value="Genomic_DNA"/>
</dbReference>
<evidence type="ECO:0000313" key="1">
    <source>
        <dbReference type="EMBL" id="GAH66687.1"/>
    </source>
</evidence>
<sequence>MRRYGISQEATELTKDKPFDHAIVVVNKAYEQNLEYVLDRRSFLDDISLESAEEIFSSKRFAIYQLSGD</sequence>
<dbReference type="AlphaFoldDB" id="X1HBB9"/>
<proteinExistence type="predicted"/>
<comment type="caution">
    <text evidence="1">The sequence shown here is derived from an EMBL/GenBank/DDBJ whole genome shotgun (WGS) entry which is preliminary data.</text>
</comment>